<dbReference type="GO" id="GO:0032216">
    <property type="term" value="F:glucosaminyl-phosphatidylinositol O-acyltransferase activity"/>
    <property type="evidence" value="ECO:0007669"/>
    <property type="project" value="TreeGrafter"/>
</dbReference>
<keyword evidence="12" id="KW-1185">Reference proteome</keyword>
<proteinExistence type="inferred from homology"/>
<feature type="compositionally biased region" description="Polar residues" evidence="9">
    <location>
        <begin position="479"/>
        <end position="491"/>
    </location>
</feature>
<feature type="transmembrane region" description="Helical" evidence="10">
    <location>
        <begin position="569"/>
        <end position="589"/>
    </location>
</feature>
<evidence type="ECO:0000256" key="7">
    <source>
        <dbReference type="ARBA" id="ARBA00022989"/>
    </source>
</evidence>
<feature type="transmembrane region" description="Helical" evidence="10">
    <location>
        <begin position="234"/>
        <end position="251"/>
    </location>
</feature>
<feature type="transmembrane region" description="Helical" evidence="10">
    <location>
        <begin position="74"/>
        <end position="90"/>
    </location>
</feature>
<organism evidence="11 12">
    <name type="scientific">Dendrothele bispora (strain CBS 962.96)</name>
    <dbReference type="NCBI Taxonomy" id="1314807"/>
    <lineage>
        <taxon>Eukaryota</taxon>
        <taxon>Fungi</taxon>
        <taxon>Dikarya</taxon>
        <taxon>Basidiomycota</taxon>
        <taxon>Agaricomycotina</taxon>
        <taxon>Agaricomycetes</taxon>
        <taxon>Agaricomycetidae</taxon>
        <taxon>Agaricales</taxon>
        <taxon>Agaricales incertae sedis</taxon>
        <taxon>Dendrothele</taxon>
    </lineage>
</organism>
<evidence type="ECO:0000313" key="12">
    <source>
        <dbReference type="Proteomes" id="UP000297245"/>
    </source>
</evidence>
<dbReference type="GO" id="GO:0005783">
    <property type="term" value="C:endoplasmic reticulum"/>
    <property type="evidence" value="ECO:0007669"/>
    <property type="project" value="TreeGrafter"/>
</dbReference>
<keyword evidence="6 10" id="KW-0812">Transmembrane</keyword>
<dbReference type="PANTHER" id="PTHR20661">
    <property type="entry name" value="PHOSPHATIDYLINOSITOL-GLYCAN BIOSYNTHESIS CLASS W PROTEIN"/>
    <property type="match status" value="1"/>
</dbReference>
<evidence type="ECO:0000256" key="3">
    <source>
        <dbReference type="ARBA" id="ARBA00007559"/>
    </source>
</evidence>
<feature type="region of interest" description="Disordered" evidence="9">
    <location>
        <begin position="343"/>
        <end position="378"/>
    </location>
</feature>
<dbReference type="GO" id="GO:0072659">
    <property type="term" value="P:protein localization to plasma membrane"/>
    <property type="evidence" value="ECO:0007669"/>
    <property type="project" value="TreeGrafter"/>
</dbReference>
<evidence type="ECO:0000256" key="4">
    <source>
        <dbReference type="ARBA" id="ARBA00014495"/>
    </source>
</evidence>
<comment type="pathway">
    <text evidence="2">Glycolipid biosynthesis; glycosylphosphatidylinositol-anchor biosynthesis.</text>
</comment>
<dbReference type="Proteomes" id="UP000297245">
    <property type="component" value="Unassembled WGS sequence"/>
</dbReference>
<dbReference type="UniPathway" id="UPA00196"/>
<dbReference type="Pfam" id="PF06423">
    <property type="entry name" value="GWT1"/>
    <property type="match status" value="2"/>
</dbReference>
<feature type="compositionally biased region" description="Pro residues" evidence="9">
    <location>
        <begin position="508"/>
        <end position="522"/>
    </location>
</feature>
<dbReference type="GO" id="GO:0006506">
    <property type="term" value="P:GPI anchor biosynthetic process"/>
    <property type="evidence" value="ECO:0007669"/>
    <property type="project" value="UniProtKB-UniPathway"/>
</dbReference>
<feature type="region of interest" description="Disordered" evidence="9">
    <location>
        <begin position="470"/>
        <end position="545"/>
    </location>
</feature>
<keyword evidence="8 10" id="KW-0472">Membrane</keyword>
<evidence type="ECO:0000256" key="10">
    <source>
        <dbReference type="SAM" id="Phobius"/>
    </source>
</evidence>
<dbReference type="EMBL" id="ML179044">
    <property type="protein sequence ID" value="THV06260.1"/>
    <property type="molecule type" value="Genomic_DNA"/>
</dbReference>
<reference evidence="11 12" key="1">
    <citation type="journal article" date="2019" name="Nat. Ecol. Evol.">
        <title>Megaphylogeny resolves global patterns of mushroom evolution.</title>
        <authorList>
            <person name="Varga T."/>
            <person name="Krizsan K."/>
            <person name="Foldi C."/>
            <person name="Dima B."/>
            <person name="Sanchez-Garcia M."/>
            <person name="Sanchez-Ramirez S."/>
            <person name="Szollosi G.J."/>
            <person name="Szarkandi J.G."/>
            <person name="Papp V."/>
            <person name="Albert L."/>
            <person name="Andreopoulos W."/>
            <person name="Angelini C."/>
            <person name="Antonin V."/>
            <person name="Barry K.W."/>
            <person name="Bougher N.L."/>
            <person name="Buchanan P."/>
            <person name="Buyck B."/>
            <person name="Bense V."/>
            <person name="Catcheside P."/>
            <person name="Chovatia M."/>
            <person name="Cooper J."/>
            <person name="Damon W."/>
            <person name="Desjardin D."/>
            <person name="Finy P."/>
            <person name="Geml J."/>
            <person name="Haridas S."/>
            <person name="Hughes K."/>
            <person name="Justo A."/>
            <person name="Karasinski D."/>
            <person name="Kautmanova I."/>
            <person name="Kiss B."/>
            <person name="Kocsube S."/>
            <person name="Kotiranta H."/>
            <person name="LaButti K.M."/>
            <person name="Lechner B.E."/>
            <person name="Liimatainen K."/>
            <person name="Lipzen A."/>
            <person name="Lukacs Z."/>
            <person name="Mihaltcheva S."/>
            <person name="Morgado L.N."/>
            <person name="Niskanen T."/>
            <person name="Noordeloos M.E."/>
            <person name="Ohm R.A."/>
            <person name="Ortiz-Santana B."/>
            <person name="Ovrebo C."/>
            <person name="Racz N."/>
            <person name="Riley R."/>
            <person name="Savchenko A."/>
            <person name="Shiryaev A."/>
            <person name="Soop K."/>
            <person name="Spirin V."/>
            <person name="Szebenyi C."/>
            <person name="Tomsovsky M."/>
            <person name="Tulloss R.E."/>
            <person name="Uehling J."/>
            <person name="Grigoriev I.V."/>
            <person name="Vagvolgyi C."/>
            <person name="Papp T."/>
            <person name="Martin F.M."/>
            <person name="Miettinen O."/>
            <person name="Hibbett D.S."/>
            <person name="Nagy L.G."/>
        </authorList>
    </citation>
    <scope>NUCLEOTIDE SEQUENCE [LARGE SCALE GENOMIC DNA]</scope>
    <source>
        <strain evidence="11 12">CBS 962.96</strain>
    </source>
</reference>
<dbReference type="GO" id="GO:0016020">
    <property type="term" value="C:membrane"/>
    <property type="evidence" value="ECO:0007669"/>
    <property type="project" value="UniProtKB-SubCell"/>
</dbReference>
<feature type="transmembrane region" description="Helical" evidence="10">
    <location>
        <begin position="205"/>
        <end position="222"/>
    </location>
</feature>
<comment type="subcellular location">
    <subcellularLocation>
        <location evidence="1">Membrane</location>
        <topology evidence="1">Multi-pass membrane protein</topology>
    </subcellularLocation>
</comment>
<feature type="transmembrane region" description="Helical" evidence="10">
    <location>
        <begin position="129"/>
        <end position="149"/>
    </location>
</feature>
<name>A0A4S8MSW3_DENBC</name>
<evidence type="ECO:0000256" key="1">
    <source>
        <dbReference type="ARBA" id="ARBA00004141"/>
    </source>
</evidence>
<dbReference type="PANTHER" id="PTHR20661:SF0">
    <property type="entry name" value="PHOSPHATIDYLINOSITOL-GLYCAN BIOSYNTHESIS CLASS W PROTEIN"/>
    <property type="match status" value="1"/>
</dbReference>
<evidence type="ECO:0000256" key="6">
    <source>
        <dbReference type="ARBA" id="ARBA00022692"/>
    </source>
</evidence>
<feature type="transmembrane region" description="Helical" evidence="10">
    <location>
        <begin position="305"/>
        <end position="326"/>
    </location>
</feature>
<evidence type="ECO:0000313" key="11">
    <source>
        <dbReference type="EMBL" id="THV06260.1"/>
    </source>
</evidence>
<feature type="transmembrane region" description="Helical" evidence="10">
    <location>
        <begin position="258"/>
        <end position="276"/>
    </location>
</feature>
<feature type="transmembrane region" description="Helical" evidence="10">
    <location>
        <begin position="20"/>
        <end position="38"/>
    </location>
</feature>
<dbReference type="OrthoDB" id="15270at2759"/>
<evidence type="ECO:0000256" key="9">
    <source>
        <dbReference type="SAM" id="MobiDB-lite"/>
    </source>
</evidence>
<gene>
    <name evidence="11" type="ORF">K435DRAFT_25292</name>
</gene>
<evidence type="ECO:0000256" key="2">
    <source>
        <dbReference type="ARBA" id="ARBA00004687"/>
    </source>
</evidence>
<feature type="transmembrane region" description="Helical" evidence="10">
    <location>
        <begin position="396"/>
        <end position="413"/>
    </location>
</feature>
<feature type="transmembrane region" description="Helical" evidence="10">
    <location>
        <begin position="50"/>
        <end position="68"/>
    </location>
</feature>
<feature type="transmembrane region" description="Helical" evidence="10">
    <location>
        <begin position="438"/>
        <end position="460"/>
    </location>
</feature>
<dbReference type="AlphaFoldDB" id="A0A4S8MSW3"/>
<feature type="compositionally biased region" description="Low complexity" evidence="9">
    <location>
        <begin position="492"/>
        <end position="507"/>
    </location>
</feature>
<evidence type="ECO:0000256" key="5">
    <source>
        <dbReference type="ARBA" id="ARBA00022502"/>
    </source>
</evidence>
<keyword evidence="5" id="KW-0337">GPI-anchor biosynthesis</keyword>
<evidence type="ECO:0000256" key="8">
    <source>
        <dbReference type="ARBA" id="ARBA00023136"/>
    </source>
</evidence>
<dbReference type="InterPro" id="IPR009447">
    <property type="entry name" value="PIGW/GWT1"/>
</dbReference>
<protein>
    <recommendedName>
        <fullName evidence="4">GPI-anchored wall transfer protein 1</fullName>
    </recommendedName>
</protein>
<comment type="similarity">
    <text evidence="3">Belongs to the PIGW family.</text>
</comment>
<sequence length="622" mass="68309">MSYKASKEAFVTGMTGSSIAHINLVSSVALASIFLYYALQTRKLISNKSLVFASIVLALPLLLCMTLFAMHPIALFLLFAVPAMLICLTMEKKESRAMLPSSATVPTFAASGTMERKLKITQLPALTTYRAHMLLMTMFAILAVDFPVFPREMVKCETFGVSLMDIGVGSFVFSSGVVSAIPIIKNPSHLTAPMIPKVITVIRKCLPIISLGVIRVLLVKGTEYPEHETEYGTHWNFFITLALLPVMQVLLHPLLARVSVTGLGVVVALAQQYILLSPNGLDLRSYVLDVPRDRTNFISANKEGIVSLTGYFAIHLLGLATGTLILPPSPSYFRRAQKTLNRRLSSQKQAGNGKKVLKRRDNSDSESDSESGNSDNEAEAMRLAAPRQNDKTAAELCAYAVVWWVLTGIFGYINSNGAVNVVERKSWGVSRRLVNLPYIFWICAYNVSFILGYLLLDMLFYPVQERKQKKTKASPPASPTLTTFQPLSPSASVNPRPSSPLSSLHPVSPTPRPVSPLLPPRSPSFRPSSPTWPDHSHHSVGPRSGSSSISYNVEDIPPPLLEAINKNGLLLFLVANLLTGVVNLSIQTMYASDTFSMIILCGYGWTICALAWWGRRRKIVQL</sequence>
<feature type="transmembrane region" description="Helical" evidence="10">
    <location>
        <begin position="161"/>
        <end position="184"/>
    </location>
</feature>
<keyword evidence="7 10" id="KW-1133">Transmembrane helix</keyword>
<feature type="transmembrane region" description="Helical" evidence="10">
    <location>
        <begin position="595"/>
        <end position="613"/>
    </location>
</feature>
<accession>A0A4S8MSW3</accession>